<dbReference type="GO" id="GO:0005886">
    <property type="term" value="C:plasma membrane"/>
    <property type="evidence" value="ECO:0007669"/>
    <property type="project" value="TreeGrafter"/>
</dbReference>
<evidence type="ECO:0000259" key="1">
    <source>
        <dbReference type="Pfam" id="PF05050"/>
    </source>
</evidence>
<dbReference type="Pfam" id="PF05050">
    <property type="entry name" value="Methyltransf_21"/>
    <property type="match status" value="1"/>
</dbReference>
<dbReference type="GO" id="GO:0006888">
    <property type="term" value="P:endoplasmic reticulum to Golgi vesicle-mediated transport"/>
    <property type="evidence" value="ECO:0007669"/>
    <property type="project" value="TreeGrafter"/>
</dbReference>
<dbReference type="EMBL" id="JH993266">
    <property type="protein sequence ID" value="EKX31532.1"/>
    <property type="molecule type" value="Genomic_DNA"/>
</dbReference>
<evidence type="ECO:0000313" key="2">
    <source>
        <dbReference type="EMBL" id="EKX31532.1"/>
    </source>
</evidence>
<dbReference type="GO" id="GO:0005794">
    <property type="term" value="C:Golgi apparatus"/>
    <property type="evidence" value="ECO:0007669"/>
    <property type="project" value="TreeGrafter"/>
</dbReference>
<feature type="domain" description="Methyltransferase FkbM" evidence="1">
    <location>
        <begin position="26"/>
        <end position="197"/>
    </location>
</feature>
<dbReference type="PANTHER" id="PTHR34009:SF2">
    <property type="entry name" value="PROTEIN STAR"/>
    <property type="match status" value="1"/>
</dbReference>
<dbReference type="InterPro" id="IPR006342">
    <property type="entry name" value="FkbM_mtfrase"/>
</dbReference>
<evidence type="ECO:0000313" key="3">
    <source>
        <dbReference type="EnsemblProtists" id="EKX31532"/>
    </source>
</evidence>
<dbReference type="KEGG" id="gtt:GUITHDRAFT_122272"/>
<dbReference type="GO" id="GO:0031902">
    <property type="term" value="C:late endosome membrane"/>
    <property type="evidence" value="ECO:0007669"/>
    <property type="project" value="TreeGrafter"/>
</dbReference>
<dbReference type="PaxDb" id="55529-EKX31532"/>
<gene>
    <name evidence="2" type="ORF">GUITHDRAFT_122272</name>
</gene>
<dbReference type="GO" id="GO:0005789">
    <property type="term" value="C:endoplasmic reticulum membrane"/>
    <property type="evidence" value="ECO:0007669"/>
    <property type="project" value="TreeGrafter"/>
</dbReference>
<dbReference type="GeneID" id="17288257"/>
<accession>L1I607</accession>
<dbReference type="Proteomes" id="UP000011087">
    <property type="component" value="Unassembled WGS sequence"/>
</dbReference>
<keyword evidence="4" id="KW-1185">Reference proteome</keyword>
<name>L1I607_GUITC</name>
<dbReference type="Gene3D" id="3.40.50.150">
    <property type="entry name" value="Vaccinia Virus protein VP39"/>
    <property type="match status" value="1"/>
</dbReference>
<dbReference type="InterPro" id="IPR053202">
    <property type="entry name" value="EGF_Rcpt_Signaling_Reg"/>
</dbReference>
<dbReference type="HOGENOM" id="CLU_1301760_0_0_1"/>
<dbReference type="RefSeq" id="XP_005818512.1">
    <property type="nucleotide sequence ID" value="XM_005818455.1"/>
</dbReference>
<sequence length="212" mass="25046">MVAQIEELAEKYLELLGYVQTGTFVEVGASDGRRWSNSYSLARMGWYGHYIEAVPEYAKICAMNHARHPRVLAIGDKEDYARVHVGSSLSTCSDQMRKLYDSLDWTQGYHTGEIVSTRQHSLEYFLRAVGIQPRFELLIVDVEGYEWEVFRNFNISEWSPQVVIVEIEDEHDSFKDVKFLQKRFRKLRSYFQDHGYDTYWKDKINTIFVYRQ</sequence>
<reference evidence="3" key="3">
    <citation type="submission" date="2015-06" db="UniProtKB">
        <authorList>
            <consortium name="EnsemblProtists"/>
        </authorList>
    </citation>
    <scope>IDENTIFICATION</scope>
</reference>
<dbReference type="AlphaFoldDB" id="L1I607"/>
<evidence type="ECO:0000313" key="4">
    <source>
        <dbReference type="Proteomes" id="UP000011087"/>
    </source>
</evidence>
<reference evidence="4" key="2">
    <citation type="submission" date="2012-11" db="EMBL/GenBank/DDBJ databases">
        <authorList>
            <person name="Kuo A."/>
            <person name="Curtis B.A."/>
            <person name="Tanifuji G."/>
            <person name="Burki F."/>
            <person name="Gruber A."/>
            <person name="Irimia M."/>
            <person name="Maruyama S."/>
            <person name="Arias M.C."/>
            <person name="Ball S.G."/>
            <person name="Gile G.H."/>
            <person name="Hirakawa Y."/>
            <person name="Hopkins J.F."/>
            <person name="Rensing S.A."/>
            <person name="Schmutz J."/>
            <person name="Symeonidi A."/>
            <person name="Elias M."/>
            <person name="Eveleigh R.J."/>
            <person name="Herman E.K."/>
            <person name="Klute M.J."/>
            <person name="Nakayama T."/>
            <person name="Obornik M."/>
            <person name="Reyes-Prieto A."/>
            <person name="Armbrust E.V."/>
            <person name="Aves S.J."/>
            <person name="Beiko R.G."/>
            <person name="Coutinho P."/>
            <person name="Dacks J.B."/>
            <person name="Durnford D.G."/>
            <person name="Fast N.M."/>
            <person name="Green B.R."/>
            <person name="Grisdale C."/>
            <person name="Hempe F."/>
            <person name="Henrissat B."/>
            <person name="Hoppner M.P."/>
            <person name="Ishida K.-I."/>
            <person name="Kim E."/>
            <person name="Koreny L."/>
            <person name="Kroth P.G."/>
            <person name="Liu Y."/>
            <person name="Malik S.-B."/>
            <person name="Maier U.G."/>
            <person name="McRose D."/>
            <person name="Mock T."/>
            <person name="Neilson J.A."/>
            <person name="Onodera N.T."/>
            <person name="Poole A.M."/>
            <person name="Pritham E.J."/>
            <person name="Richards T.A."/>
            <person name="Rocap G."/>
            <person name="Roy S.W."/>
            <person name="Sarai C."/>
            <person name="Schaack S."/>
            <person name="Shirato S."/>
            <person name="Slamovits C.H."/>
            <person name="Spencer D.F."/>
            <person name="Suzuki S."/>
            <person name="Worden A.Z."/>
            <person name="Zauner S."/>
            <person name="Barry K."/>
            <person name="Bell C."/>
            <person name="Bharti A.K."/>
            <person name="Crow J.A."/>
            <person name="Grimwood J."/>
            <person name="Kramer R."/>
            <person name="Lindquist E."/>
            <person name="Lucas S."/>
            <person name="Salamov A."/>
            <person name="McFadden G.I."/>
            <person name="Lane C.E."/>
            <person name="Keeling P.J."/>
            <person name="Gray M.W."/>
            <person name="Grigoriev I.V."/>
            <person name="Archibald J.M."/>
        </authorList>
    </citation>
    <scope>NUCLEOTIDE SEQUENCE</scope>
    <source>
        <strain evidence="4">CCMP2712</strain>
    </source>
</reference>
<protein>
    <recommendedName>
        <fullName evidence="1">Methyltransferase FkbM domain-containing protein</fullName>
    </recommendedName>
</protein>
<dbReference type="SUPFAM" id="SSF53335">
    <property type="entry name" value="S-adenosyl-L-methionine-dependent methyltransferases"/>
    <property type="match status" value="1"/>
</dbReference>
<dbReference type="InterPro" id="IPR029063">
    <property type="entry name" value="SAM-dependent_MTases_sf"/>
</dbReference>
<organism evidence="2">
    <name type="scientific">Guillardia theta (strain CCMP2712)</name>
    <name type="common">Cryptophyte</name>
    <dbReference type="NCBI Taxonomy" id="905079"/>
    <lineage>
        <taxon>Eukaryota</taxon>
        <taxon>Cryptophyceae</taxon>
        <taxon>Pyrenomonadales</taxon>
        <taxon>Geminigeraceae</taxon>
        <taxon>Guillardia</taxon>
    </lineage>
</organism>
<dbReference type="PANTHER" id="PTHR34009">
    <property type="entry name" value="PROTEIN STAR"/>
    <property type="match status" value="1"/>
</dbReference>
<dbReference type="OrthoDB" id="6092138at2759"/>
<dbReference type="EnsemblProtists" id="EKX31532">
    <property type="protein sequence ID" value="EKX31532"/>
    <property type="gene ID" value="GUITHDRAFT_122272"/>
</dbReference>
<proteinExistence type="predicted"/>
<reference evidence="2 4" key="1">
    <citation type="journal article" date="2012" name="Nature">
        <title>Algal genomes reveal evolutionary mosaicism and the fate of nucleomorphs.</title>
        <authorList>
            <consortium name="DOE Joint Genome Institute"/>
            <person name="Curtis B.A."/>
            <person name="Tanifuji G."/>
            <person name="Burki F."/>
            <person name="Gruber A."/>
            <person name="Irimia M."/>
            <person name="Maruyama S."/>
            <person name="Arias M.C."/>
            <person name="Ball S.G."/>
            <person name="Gile G.H."/>
            <person name="Hirakawa Y."/>
            <person name="Hopkins J.F."/>
            <person name="Kuo A."/>
            <person name="Rensing S.A."/>
            <person name="Schmutz J."/>
            <person name="Symeonidi A."/>
            <person name="Elias M."/>
            <person name="Eveleigh R.J."/>
            <person name="Herman E.K."/>
            <person name="Klute M.J."/>
            <person name="Nakayama T."/>
            <person name="Obornik M."/>
            <person name="Reyes-Prieto A."/>
            <person name="Armbrust E.V."/>
            <person name="Aves S.J."/>
            <person name="Beiko R.G."/>
            <person name="Coutinho P."/>
            <person name="Dacks J.B."/>
            <person name="Durnford D.G."/>
            <person name="Fast N.M."/>
            <person name="Green B.R."/>
            <person name="Grisdale C.J."/>
            <person name="Hempel F."/>
            <person name="Henrissat B."/>
            <person name="Hoppner M.P."/>
            <person name="Ishida K."/>
            <person name="Kim E."/>
            <person name="Koreny L."/>
            <person name="Kroth P.G."/>
            <person name="Liu Y."/>
            <person name="Malik S.B."/>
            <person name="Maier U.G."/>
            <person name="McRose D."/>
            <person name="Mock T."/>
            <person name="Neilson J.A."/>
            <person name="Onodera N.T."/>
            <person name="Poole A.M."/>
            <person name="Pritham E.J."/>
            <person name="Richards T.A."/>
            <person name="Rocap G."/>
            <person name="Roy S.W."/>
            <person name="Sarai C."/>
            <person name="Schaack S."/>
            <person name="Shirato S."/>
            <person name="Slamovits C.H."/>
            <person name="Spencer D.F."/>
            <person name="Suzuki S."/>
            <person name="Worden A.Z."/>
            <person name="Zauner S."/>
            <person name="Barry K."/>
            <person name="Bell C."/>
            <person name="Bharti A.K."/>
            <person name="Crow J.A."/>
            <person name="Grimwood J."/>
            <person name="Kramer R."/>
            <person name="Lindquist E."/>
            <person name="Lucas S."/>
            <person name="Salamov A."/>
            <person name="McFadden G.I."/>
            <person name="Lane C.E."/>
            <person name="Keeling P.J."/>
            <person name="Gray M.W."/>
            <person name="Grigoriev I.V."/>
            <person name="Archibald J.M."/>
        </authorList>
    </citation>
    <scope>NUCLEOTIDE SEQUENCE</scope>
    <source>
        <strain evidence="2 4">CCMP2712</strain>
    </source>
</reference>
<dbReference type="GO" id="GO:0016197">
    <property type="term" value="P:endosomal transport"/>
    <property type="evidence" value="ECO:0007669"/>
    <property type="project" value="TreeGrafter"/>
</dbReference>